<dbReference type="FunFam" id="3.40.430.10:FF:000001">
    <property type="entry name" value="Dihydrofolate reductase"/>
    <property type="match status" value="1"/>
</dbReference>
<evidence type="ECO:0000256" key="7">
    <source>
        <dbReference type="ARBA" id="ARBA00025067"/>
    </source>
</evidence>
<dbReference type="STRING" id="1150600.ADIARSV_3571"/>
<dbReference type="PROSITE" id="PS00075">
    <property type="entry name" value="DHFR_1"/>
    <property type="match status" value="1"/>
</dbReference>
<dbReference type="InterPro" id="IPR017925">
    <property type="entry name" value="DHFR_CS"/>
</dbReference>
<sequence length="161" mass="18754">MNLSIIVAIDQNFAIGKDNQLPWYLPEDLKYFKRVTTGHTLIMGRKTYDSMGKALPNRRNIVISRQKNLLLKDAEVVHSLDEALSLCSDDKETFIIGGAEVFKQAILLVKSLYITKIDHTFEADTYLQGFNLKEWKEVYREDKKPDEKNHFSYSFIRYEKA</sequence>
<dbReference type="EC" id="1.5.1.3" evidence="3 8"/>
<dbReference type="PANTHER" id="PTHR48069:SF3">
    <property type="entry name" value="DIHYDROFOLATE REDUCTASE"/>
    <property type="match status" value="1"/>
</dbReference>
<evidence type="ECO:0000313" key="12">
    <source>
        <dbReference type="Proteomes" id="UP000014174"/>
    </source>
</evidence>
<protein>
    <recommendedName>
        <fullName evidence="3 8">Dihydrofolate reductase</fullName>
        <ecNumber evidence="3 8">1.5.1.3</ecNumber>
    </recommendedName>
</protein>
<dbReference type="Proteomes" id="UP000014174">
    <property type="component" value="Unassembled WGS sequence"/>
</dbReference>
<keyword evidence="6 8" id="KW-0560">Oxidoreductase</keyword>
<accession>R9GN39</accession>
<dbReference type="InterPro" id="IPR001796">
    <property type="entry name" value="DHFR_dom"/>
</dbReference>
<evidence type="ECO:0000256" key="3">
    <source>
        <dbReference type="ARBA" id="ARBA00012856"/>
    </source>
</evidence>
<dbReference type="SUPFAM" id="SSF53597">
    <property type="entry name" value="Dihydrofolate reductase-like"/>
    <property type="match status" value="1"/>
</dbReference>
<dbReference type="GO" id="GO:0006730">
    <property type="term" value="P:one-carbon metabolic process"/>
    <property type="evidence" value="ECO:0007669"/>
    <property type="project" value="UniProtKB-KW"/>
</dbReference>
<dbReference type="EMBL" id="AQPN01000122">
    <property type="protein sequence ID" value="EOR93242.1"/>
    <property type="molecule type" value="Genomic_DNA"/>
</dbReference>
<comment type="similarity">
    <text evidence="2 8 9">Belongs to the dihydrofolate reductase family.</text>
</comment>
<evidence type="ECO:0000256" key="4">
    <source>
        <dbReference type="ARBA" id="ARBA00022563"/>
    </source>
</evidence>
<dbReference type="GO" id="GO:0070401">
    <property type="term" value="F:NADP+ binding"/>
    <property type="evidence" value="ECO:0007669"/>
    <property type="project" value="UniProtKB-ARBA"/>
</dbReference>
<dbReference type="Pfam" id="PF00186">
    <property type="entry name" value="DHFR_1"/>
    <property type="match status" value="1"/>
</dbReference>
<gene>
    <name evidence="11" type="ORF">ADIARSV_3571</name>
</gene>
<dbReference type="PIRSF" id="PIRSF000194">
    <property type="entry name" value="DHFR"/>
    <property type="match status" value="1"/>
</dbReference>
<dbReference type="PANTHER" id="PTHR48069">
    <property type="entry name" value="DIHYDROFOLATE REDUCTASE"/>
    <property type="match status" value="1"/>
</dbReference>
<dbReference type="eggNOG" id="COG0262">
    <property type="taxonomic scope" value="Bacteria"/>
</dbReference>
<dbReference type="GO" id="GO:0005829">
    <property type="term" value="C:cytosol"/>
    <property type="evidence" value="ECO:0007669"/>
    <property type="project" value="TreeGrafter"/>
</dbReference>
<dbReference type="PRINTS" id="PR00070">
    <property type="entry name" value="DHFR"/>
</dbReference>
<keyword evidence="5 8" id="KW-0521">NADP</keyword>
<dbReference type="Gene3D" id="3.40.430.10">
    <property type="entry name" value="Dihydrofolate Reductase, subunit A"/>
    <property type="match status" value="1"/>
</dbReference>
<dbReference type="PATRIC" id="fig|1150600.3.peg.3540"/>
<dbReference type="GO" id="GO:0046452">
    <property type="term" value="P:dihydrofolate metabolic process"/>
    <property type="evidence" value="ECO:0007669"/>
    <property type="project" value="TreeGrafter"/>
</dbReference>
<evidence type="ECO:0000256" key="9">
    <source>
        <dbReference type="RuleBase" id="RU004474"/>
    </source>
</evidence>
<comment type="catalytic activity">
    <reaction evidence="8">
        <text>(6S)-5,6,7,8-tetrahydrofolate + NADP(+) = 7,8-dihydrofolate + NADPH + H(+)</text>
        <dbReference type="Rhea" id="RHEA:15009"/>
        <dbReference type="ChEBI" id="CHEBI:15378"/>
        <dbReference type="ChEBI" id="CHEBI:57451"/>
        <dbReference type="ChEBI" id="CHEBI:57453"/>
        <dbReference type="ChEBI" id="CHEBI:57783"/>
        <dbReference type="ChEBI" id="CHEBI:58349"/>
        <dbReference type="EC" id="1.5.1.3"/>
    </reaction>
</comment>
<dbReference type="GO" id="GO:0046655">
    <property type="term" value="P:folic acid metabolic process"/>
    <property type="evidence" value="ECO:0007669"/>
    <property type="project" value="TreeGrafter"/>
</dbReference>
<feature type="domain" description="DHFR" evidence="10">
    <location>
        <begin position="2"/>
        <end position="160"/>
    </location>
</feature>
<evidence type="ECO:0000256" key="2">
    <source>
        <dbReference type="ARBA" id="ARBA00009539"/>
    </source>
</evidence>
<dbReference type="OrthoDB" id="9804315at2"/>
<evidence type="ECO:0000256" key="8">
    <source>
        <dbReference type="PIRNR" id="PIRNR000194"/>
    </source>
</evidence>
<dbReference type="InterPro" id="IPR024072">
    <property type="entry name" value="DHFR-like_dom_sf"/>
</dbReference>
<dbReference type="GO" id="GO:0004146">
    <property type="term" value="F:dihydrofolate reductase activity"/>
    <property type="evidence" value="ECO:0007669"/>
    <property type="project" value="UniProtKB-EC"/>
</dbReference>
<comment type="caution">
    <text evidence="11">The sequence shown here is derived from an EMBL/GenBank/DDBJ whole genome shotgun (WGS) entry which is preliminary data.</text>
</comment>
<keyword evidence="4 8" id="KW-0554">One-carbon metabolism</keyword>
<evidence type="ECO:0000259" key="10">
    <source>
        <dbReference type="PROSITE" id="PS51330"/>
    </source>
</evidence>
<evidence type="ECO:0000256" key="6">
    <source>
        <dbReference type="ARBA" id="ARBA00023002"/>
    </source>
</evidence>
<proteinExistence type="inferred from homology"/>
<evidence type="ECO:0000256" key="5">
    <source>
        <dbReference type="ARBA" id="ARBA00022857"/>
    </source>
</evidence>
<dbReference type="UniPathway" id="UPA00077">
    <property type="reaction ID" value="UER00158"/>
</dbReference>
<keyword evidence="12" id="KW-1185">Reference proteome</keyword>
<dbReference type="PROSITE" id="PS51330">
    <property type="entry name" value="DHFR_2"/>
    <property type="match status" value="1"/>
</dbReference>
<evidence type="ECO:0000313" key="11">
    <source>
        <dbReference type="EMBL" id="EOR93242.1"/>
    </source>
</evidence>
<dbReference type="RefSeq" id="WP_016196799.1">
    <property type="nucleotide sequence ID" value="NZ_AQPN01000122.1"/>
</dbReference>
<name>R9GN39_9SPHI</name>
<comment type="pathway">
    <text evidence="1 8">Cofactor biosynthesis; tetrahydrofolate biosynthesis; 5,6,7,8-tetrahydrofolate from 7,8-dihydrofolate: step 1/1.</text>
</comment>
<comment type="function">
    <text evidence="7 8">Key enzyme in folate metabolism. Catalyzes an essential reaction for de novo glycine and purine synthesis, and for DNA precursor synthesis.</text>
</comment>
<dbReference type="CDD" id="cd00209">
    <property type="entry name" value="DHFR"/>
    <property type="match status" value="1"/>
</dbReference>
<evidence type="ECO:0000256" key="1">
    <source>
        <dbReference type="ARBA" id="ARBA00004903"/>
    </source>
</evidence>
<reference evidence="11 12" key="1">
    <citation type="journal article" date="2013" name="Genome Announc.">
        <title>Draft Genome Sequence of Arcticibacter svalbardensis Strain MN12-7T, a Member of the Family Sphingobacteriaceae Isolated from an Arctic Soil Sample.</title>
        <authorList>
            <person name="Shivaji S."/>
            <person name="Ara S."/>
            <person name="Prasad S."/>
            <person name="Manasa B.P."/>
            <person name="Begum Z."/>
            <person name="Singh A."/>
            <person name="Kumar Pinnaka A."/>
        </authorList>
    </citation>
    <scope>NUCLEOTIDE SEQUENCE [LARGE SCALE GENOMIC DNA]</scope>
    <source>
        <strain evidence="11 12">MN12-7</strain>
    </source>
</reference>
<organism evidence="11 12">
    <name type="scientific">Arcticibacter svalbardensis MN12-7</name>
    <dbReference type="NCBI Taxonomy" id="1150600"/>
    <lineage>
        <taxon>Bacteria</taxon>
        <taxon>Pseudomonadati</taxon>
        <taxon>Bacteroidota</taxon>
        <taxon>Sphingobacteriia</taxon>
        <taxon>Sphingobacteriales</taxon>
        <taxon>Sphingobacteriaceae</taxon>
        <taxon>Arcticibacter</taxon>
    </lineage>
</organism>
<dbReference type="AlphaFoldDB" id="R9GN39"/>
<dbReference type="InterPro" id="IPR012259">
    <property type="entry name" value="DHFR"/>
</dbReference>
<dbReference type="GO" id="GO:0046654">
    <property type="term" value="P:tetrahydrofolate biosynthetic process"/>
    <property type="evidence" value="ECO:0007669"/>
    <property type="project" value="UniProtKB-UniPathway"/>
</dbReference>